<organism evidence="2 3">
    <name type="scientific">Streptomyces olivaceiscleroticus</name>
    <dbReference type="NCBI Taxonomy" id="68245"/>
    <lineage>
        <taxon>Bacteria</taxon>
        <taxon>Bacillati</taxon>
        <taxon>Actinomycetota</taxon>
        <taxon>Actinomycetes</taxon>
        <taxon>Kitasatosporales</taxon>
        <taxon>Streptomycetaceae</taxon>
        <taxon>Streptomyces</taxon>
    </lineage>
</organism>
<reference evidence="3" key="1">
    <citation type="journal article" date="2019" name="Int. J. Syst. Evol. Microbiol.">
        <title>The Global Catalogue of Microorganisms (GCM) 10K type strain sequencing project: providing services to taxonomists for standard genome sequencing and annotation.</title>
        <authorList>
            <consortium name="The Broad Institute Genomics Platform"/>
            <consortium name="The Broad Institute Genome Sequencing Center for Infectious Disease"/>
            <person name="Wu L."/>
            <person name="Ma J."/>
        </authorList>
    </citation>
    <scope>NUCLEOTIDE SEQUENCE [LARGE SCALE GENOMIC DNA]</scope>
    <source>
        <strain evidence="3">JCM 4805</strain>
    </source>
</reference>
<name>A0ABP3LF13_9ACTN</name>
<dbReference type="EMBL" id="BAAABY010000060">
    <property type="protein sequence ID" value="GAA0498502.1"/>
    <property type="molecule type" value="Genomic_DNA"/>
</dbReference>
<accession>A0ABP3LF13</accession>
<dbReference type="Proteomes" id="UP001500909">
    <property type="component" value="Unassembled WGS sequence"/>
</dbReference>
<evidence type="ECO:0000256" key="1">
    <source>
        <dbReference type="SAM" id="MobiDB-lite"/>
    </source>
</evidence>
<evidence type="ECO:0000313" key="3">
    <source>
        <dbReference type="Proteomes" id="UP001500909"/>
    </source>
</evidence>
<comment type="caution">
    <text evidence="2">The sequence shown here is derived from an EMBL/GenBank/DDBJ whole genome shotgun (WGS) entry which is preliminary data.</text>
</comment>
<sequence>MRRQDRTAGREQAPDHGGGERDEREYPGGEVEERAEGGCHGEEREGQQGAGPGGERRARLPEALGEAECVGEAGTAGARRSARRPAR</sequence>
<gene>
    <name evidence="2" type="ORF">GCM10010361_75060</name>
</gene>
<evidence type="ECO:0000313" key="2">
    <source>
        <dbReference type="EMBL" id="GAA0498502.1"/>
    </source>
</evidence>
<keyword evidence="3" id="KW-1185">Reference proteome</keyword>
<feature type="region of interest" description="Disordered" evidence="1">
    <location>
        <begin position="1"/>
        <end position="87"/>
    </location>
</feature>
<protein>
    <submittedName>
        <fullName evidence="2">Uncharacterized protein</fullName>
    </submittedName>
</protein>
<proteinExistence type="predicted"/>
<feature type="compositionally biased region" description="Basic and acidic residues" evidence="1">
    <location>
        <begin position="1"/>
        <end position="46"/>
    </location>
</feature>